<dbReference type="PRINTS" id="PR00068">
    <property type="entry name" value="CUZNDISMTASE"/>
</dbReference>
<organism evidence="6">
    <name type="scientific">Knufia peltigerae</name>
    <dbReference type="NCBI Taxonomy" id="1002370"/>
    <lineage>
        <taxon>Eukaryota</taxon>
        <taxon>Fungi</taxon>
        <taxon>Dikarya</taxon>
        <taxon>Ascomycota</taxon>
        <taxon>Pezizomycotina</taxon>
        <taxon>Eurotiomycetes</taxon>
        <taxon>Chaetothyriomycetidae</taxon>
        <taxon>Chaetothyriales</taxon>
        <taxon>Trichomeriaceae</taxon>
        <taxon>Knufia</taxon>
    </lineage>
</organism>
<dbReference type="InterPro" id="IPR018152">
    <property type="entry name" value="SOD_Cu/Zn_BS"/>
</dbReference>
<protein>
    <recommendedName>
        <fullName evidence="2 3">Superoxide dismutase [Cu-Zn]</fullName>
        <ecNumber evidence="3">1.15.1.1</ecNumber>
    </recommendedName>
</protein>
<dbReference type="InterPro" id="IPR001424">
    <property type="entry name" value="SOD_Cu_Zn_dom"/>
</dbReference>
<feature type="domain" description="Superoxide dismutase copper/zinc binding" evidence="5">
    <location>
        <begin position="79"/>
        <end position="199"/>
    </location>
</feature>
<comment type="subunit">
    <text evidence="1">Homodimer.</text>
</comment>
<keyword evidence="3" id="KW-0862">Zinc</keyword>
<feature type="chain" id="PRO_5041445285" description="Superoxide dismutase [Cu-Zn]" evidence="4">
    <location>
        <begin position="36"/>
        <end position="203"/>
    </location>
</feature>
<evidence type="ECO:0000256" key="3">
    <source>
        <dbReference type="RuleBase" id="RU000393"/>
    </source>
</evidence>
<comment type="caution">
    <text evidence="6">The sequence shown here is derived from an EMBL/GenBank/DDBJ whole genome shotgun (WGS) entry which is preliminary data.</text>
</comment>
<comment type="catalytic activity">
    <reaction evidence="3">
        <text>2 superoxide + 2 H(+) = H2O2 + O2</text>
        <dbReference type="Rhea" id="RHEA:20696"/>
        <dbReference type="ChEBI" id="CHEBI:15378"/>
        <dbReference type="ChEBI" id="CHEBI:15379"/>
        <dbReference type="ChEBI" id="CHEBI:16240"/>
        <dbReference type="ChEBI" id="CHEBI:18421"/>
        <dbReference type="EC" id="1.15.1.1"/>
    </reaction>
</comment>
<evidence type="ECO:0000259" key="5">
    <source>
        <dbReference type="Pfam" id="PF00080"/>
    </source>
</evidence>
<keyword evidence="4" id="KW-0732">Signal</keyword>
<dbReference type="EMBL" id="JAPDRN010000190">
    <property type="protein sequence ID" value="KAJ9613853.1"/>
    <property type="molecule type" value="Genomic_DNA"/>
</dbReference>
<comment type="similarity">
    <text evidence="3">Belongs to the Cu-Zn superoxide dismutase family.</text>
</comment>
<dbReference type="InterPro" id="IPR024134">
    <property type="entry name" value="SOD_Cu/Zn_/chaperone"/>
</dbReference>
<dbReference type="GO" id="GO:0004784">
    <property type="term" value="F:superoxide dismutase activity"/>
    <property type="evidence" value="ECO:0007669"/>
    <property type="project" value="UniProtKB-EC"/>
</dbReference>
<dbReference type="Pfam" id="PF00080">
    <property type="entry name" value="Sod_Cu"/>
    <property type="match status" value="1"/>
</dbReference>
<keyword evidence="3" id="KW-0560">Oxidoreductase</keyword>
<evidence type="ECO:0000256" key="1">
    <source>
        <dbReference type="ARBA" id="ARBA00011738"/>
    </source>
</evidence>
<comment type="function">
    <text evidence="3">Destroys radicals which are normally produced within the cells and which are toxic to biological systems.</text>
</comment>
<dbReference type="PROSITE" id="PS51257">
    <property type="entry name" value="PROKAR_LIPOPROTEIN"/>
    <property type="match status" value="1"/>
</dbReference>
<sequence>MDDAVRSVTCKESPMRLSFALLPLSAAVLLSACGSAPKKPQPTPPPATVVSTAKQAEANLAPASASIVSGRLALMVEPGGVHLTGLVGGLQPMQQAGFHIHERGDCSAVDASSAGNHFNPAGVAHGRAGSGKHHLGDIDNLQADAQGRANIDVHLKGVTLGGGAATDIAGRALVVHAKADDYRSQPAGNAGVRIACGVIRVTR</sequence>
<evidence type="ECO:0000256" key="4">
    <source>
        <dbReference type="SAM" id="SignalP"/>
    </source>
</evidence>
<dbReference type="SUPFAM" id="SSF49329">
    <property type="entry name" value="Cu,Zn superoxide dismutase-like"/>
    <property type="match status" value="1"/>
</dbReference>
<dbReference type="EC" id="1.15.1.1" evidence="3"/>
<proteinExistence type="inferred from homology"/>
<keyword evidence="3" id="KW-0186">Copper</keyword>
<evidence type="ECO:0000313" key="6">
    <source>
        <dbReference type="EMBL" id="KAJ9613853.1"/>
    </source>
</evidence>
<evidence type="ECO:0000256" key="2">
    <source>
        <dbReference type="ARBA" id="ARBA00020928"/>
    </source>
</evidence>
<accession>A0AA39CN21</accession>
<dbReference type="GO" id="GO:0005507">
    <property type="term" value="F:copper ion binding"/>
    <property type="evidence" value="ECO:0007669"/>
    <property type="project" value="InterPro"/>
</dbReference>
<dbReference type="PROSITE" id="PS00087">
    <property type="entry name" value="SOD_CU_ZN_1"/>
    <property type="match status" value="1"/>
</dbReference>
<dbReference type="InterPro" id="IPR036423">
    <property type="entry name" value="SOD-like_Cu/Zn_dom_sf"/>
</dbReference>
<dbReference type="PROSITE" id="PS00332">
    <property type="entry name" value="SOD_CU_ZN_2"/>
    <property type="match status" value="1"/>
</dbReference>
<gene>
    <name evidence="6" type="ORF">H2204_014579</name>
</gene>
<dbReference type="AlphaFoldDB" id="A0AA39CN21"/>
<reference evidence="6" key="1">
    <citation type="submission" date="2022-10" db="EMBL/GenBank/DDBJ databases">
        <title>Culturing micro-colonial fungi from biological soil crusts in the Mojave desert and describing Neophaeococcomyces mojavensis, and introducing the new genera and species Taxawa tesnikishii.</title>
        <authorList>
            <person name="Kurbessoian T."/>
            <person name="Stajich J.E."/>
        </authorList>
    </citation>
    <scope>NUCLEOTIDE SEQUENCE</scope>
    <source>
        <strain evidence="6">TK_35</strain>
    </source>
</reference>
<dbReference type="PANTHER" id="PTHR10003">
    <property type="entry name" value="SUPEROXIDE DISMUTASE CU-ZN -RELATED"/>
    <property type="match status" value="1"/>
</dbReference>
<comment type="cofactor">
    <cofactor evidence="3">
        <name>Zn(2+)</name>
        <dbReference type="ChEBI" id="CHEBI:29105"/>
    </cofactor>
    <text evidence="3">Binds 1 zinc ion per subunit.</text>
</comment>
<name>A0AA39CN21_9EURO</name>
<dbReference type="Gene3D" id="2.60.40.200">
    <property type="entry name" value="Superoxide dismutase, copper/zinc binding domain"/>
    <property type="match status" value="1"/>
</dbReference>
<keyword evidence="3" id="KW-0479">Metal-binding</keyword>
<comment type="cofactor">
    <cofactor evidence="3">
        <name>Cu cation</name>
        <dbReference type="ChEBI" id="CHEBI:23378"/>
    </cofactor>
    <text evidence="3">Binds 1 copper ion per subunit.</text>
</comment>
<feature type="signal peptide" evidence="4">
    <location>
        <begin position="1"/>
        <end position="35"/>
    </location>
</feature>
<dbReference type="CDD" id="cd00305">
    <property type="entry name" value="Cu-Zn_Superoxide_Dismutase"/>
    <property type="match status" value="1"/>
</dbReference>